<dbReference type="EnsemblBacteria" id="ABF91550">
    <property type="protein sequence ID" value="ABF91550"/>
    <property type="gene ID" value="MXAN_6730"/>
</dbReference>
<dbReference type="KEGG" id="mxa:MXAN_6730"/>
<evidence type="ECO:0000313" key="2">
    <source>
        <dbReference type="Proteomes" id="UP000002402"/>
    </source>
</evidence>
<organism evidence="1 2">
    <name type="scientific">Myxococcus xanthus (strain DK1622)</name>
    <dbReference type="NCBI Taxonomy" id="246197"/>
    <lineage>
        <taxon>Bacteria</taxon>
        <taxon>Pseudomonadati</taxon>
        <taxon>Myxococcota</taxon>
        <taxon>Myxococcia</taxon>
        <taxon>Myxococcales</taxon>
        <taxon>Cystobacterineae</taxon>
        <taxon>Myxococcaceae</taxon>
        <taxon>Myxococcus</taxon>
    </lineage>
</organism>
<dbReference type="Proteomes" id="UP000002402">
    <property type="component" value="Chromosome"/>
</dbReference>
<keyword evidence="2" id="KW-1185">Reference proteome</keyword>
<dbReference type="EMBL" id="CP000113">
    <property type="protein sequence ID" value="ABF91550.1"/>
    <property type="molecule type" value="Genomic_DNA"/>
</dbReference>
<accession>Q1CXM6</accession>
<reference evidence="1 2" key="1">
    <citation type="journal article" date="2006" name="Proc. Natl. Acad. Sci. U.S.A.">
        <title>Evolution of sensory complexity recorded in a myxobacterial genome.</title>
        <authorList>
            <person name="Goldman B.S."/>
            <person name="Nierman W.C."/>
            <person name="Kaiser D."/>
            <person name="Slater S.C."/>
            <person name="Durkin A.S."/>
            <person name="Eisen J.A."/>
            <person name="Ronning C.M."/>
            <person name="Barbazuk W.B."/>
            <person name="Blanchard M."/>
            <person name="Field C."/>
            <person name="Halling C."/>
            <person name="Hinkle G."/>
            <person name="Iartchuk O."/>
            <person name="Kim H.S."/>
            <person name="Mackenzie C."/>
            <person name="Madupu R."/>
            <person name="Miller N."/>
            <person name="Shvartsbeyn A."/>
            <person name="Sullivan S.A."/>
            <person name="Vaudin M."/>
            <person name="Wiegand R."/>
            <person name="Kaplan H.B."/>
        </authorList>
    </citation>
    <scope>NUCLEOTIDE SEQUENCE [LARGE SCALE GENOMIC DNA]</scope>
    <source>
        <strain evidence="2">DK1622</strain>
    </source>
</reference>
<proteinExistence type="predicted"/>
<sequence length="46" mass="5109">MSTYIGARRSGLRTIARHFQTPEAIPTASKAPAARMEVPSILIRRE</sequence>
<name>Q1CXM6_MYXXD</name>
<gene>
    <name evidence="1" type="ordered locus">MXAN_6730</name>
</gene>
<dbReference type="AlphaFoldDB" id="Q1CXM6"/>
<evidence type="ECO:0000313" key="1">
    <source>
        <dbReference type="EMBL" id="ABF91550.1"/>
    </source>
</evidence>
<protein>
    <submittedName>
        <fullName evidence="1">Uncharacterized protein</fullName>
    </submittedName>
</protein>
<dbReference type="HOGENOM" id="CLU_3186174_0_0_7"/>